<dbReference type="PANTHER" id="PTHR30461">
    <property type="entry name" value="DNA-INVERTASE FROM LAMBDOID PROPHAGE"/>
    <property type="match status" value="1"/>
</dbReference>
<evidence type="ECO:0000313" key="7">
    <source>
        <dbReference type="EMBL" id="TLG12169.1"/>
    </source>
</evidence>
<dbReference type="GO" id="GO:0000150">
    <property type="term" value="F:DNA strand exchange activity"/>
    <property type="evidence" value="ECO:0007669"/>
    <property type="project" value="InterPro"/>
</dbReference>
<evidence type="ECO:0000256" key="3">
    <source>
        <dbReference type="ARBA" id="ARBA00023172"/>
    </source>
</evidence>
<dbReference type="InterPro" id="IPR006118">
    <property type="entry name" value="Recombinase_CS"/>
</dbReference>
<evidence type="ECO:0000256" key="4">
    <source>
        <dbReference type="PIRSR" id="PIRSR606118-50"/>
    </source>
</evidence>
<dbReference type="RefSeq" id="WP_138456224.1">
    <property type="nucleotide sequence ID" value="NZ_VBUU01000009.1"/>
</dbReference>
<dbReference type="CDD" id="cd00338">
    <property type="entry name" value="Ser_Recombinase"/>
    <property type="match status" value="1"/>
</dbReference>
<dbReference type="Pfam" id="PF07508">
    <property type="entry name" value="Recombinase"/>
    <property type="match status" value="1"/>
</dbReference>
<dbReference type="InterPro" id="IPR036162">
    <property type="entry name" value="Resolvase-like_N_sf"/>
</dbReference>
<dbReference type="OrthoDB" id="3405463at2"/>
<dbReference type="InterPro" id="IPR050639">
    <property type="entry name" value="SSR_resolvase"/>
</dbReference>
<keyword evidence="2" id="KW-0238">DNA-binding</keyword>
<protein>
    <submittedName>
        <fullName evidence="7">Resolvase</fullName>
    </submittedName>
</protein>
<dbReference type="PROSITE" id="PS51736">
    <property type="entry name" value="RECOMBINASES_3"/>
    <property type="match status" value="1"/>
</dbReference>
<dbReference type="AlphaFoldDB" id="A0A5R8PFI1"/>
<sequence>MRLIGYVRVSTEEQGDVGYGLAAQRDTMEDWSAARGHELLTVTTDVISTGKVDRMYGRAVAIAAIEMGVADGLLIRALDRGTRDQLDGAQLFKRATDYGWRLLDCDGTDSGDTNQRLVADVRLAMAAEERRKIGQRTREGLVRARREGKYPGRPRAIGPDVERRIAVLHAQGHSAKAIAAQLTTEGIPTASGTPAWHYSTVRRVLERINDKVG</sequence>
<dbReference type="Proteomes" id="UP000308349">
    <property type="component" value="Unassembled WGS sequence"/>
</dbReference>
<dbReference type="GO" id="GO:0015074">
    <property type="term" value="P:DNA integration"/>
    <property type="evidence" value="ECO:0007669"/>
    <property type="project" value="UniProtKB-KW"/>
</dbReference>
<keyword evidence="1" id="KW-0229">DNA integration</keyword>
<dbReference type="PANTHER" id="PTHR30461:SF2">
    <property type="entry name" value="SERINE RECOMBINASE PINE-RELATED"/>
    <property type="match status" value="1"/>
</dbReference>
<evidence type="ECO:0000256" key="1">
    <source>
        <dbReference type="ARBA" id="ARBA00022908"/>
    </source>
</evidence>
<evidence type="ECO:0000259" key="6">
    <source>
        <dbReference type="PROSITE" id="PS51736"/>
    </source>
</evidence>
<dbReference type="Pfam" id="PF00239">
    <property type="entry name" value="Resolvase"/>
    <property type="match status" value="1"/>
</dbReference>
<evidence type="ECO:0000256" key="5">
    <source>
        <dbReference type="PROSITE-ProRule" id="PRU10137"/>
    </source>
</evidence>
<feature type="domain" description="Resolvase/invertase-type recombinase catalytic" evidence="6">
    <location>
        <begin position="2"/>
        <end position="148"/>
    </location>
</feature>
<dbReference type="InterPro" id="IPR006119">
    <property type="entry name" value="Resolv_N"/>
</dbReference>
<accession>A0A5R8PFI1</accession>
<evidence type="ECO:0000313" key="8">
    <source>
        <dbReference type="Proteomes" id="UP000308349"/>
    </source>
</evidence>
<dbReference type="EMBL" id="VBUU01000009">
    <property type="protein sequence ID" value="TLG12169.1"/>
    <property type="molecule type" value="Genomic_DNA"/>
</dbReference>
<dbReference type="PROSITE" id="PS00397">
    <property type="entry name" value="RECOMBINASES_1"/>
    <property type="match status" value="1"/>
</dbReference>
<organism evidence="7 8">
    <name type="scientific">Nocardia cyriacigeorgica</name>
    <dbReference type="NCBI Taxonomy" id="135487"/>
    <lineage>
        <taxon>Bacteria</taxon>
        <taxon>Bacillati</taxon>
        <taxon>Actinomycetota</taxon>
        <taxon>Actinomycetes</taxon>
        <taxon>Mycobacteriales</taxon>
        <taxon>Nocardiaceae</taxon>
        <taxon>Nocardia</taxon>
    </lineage>
</organism>
<proteinExistence type="predicted"/>
<dbReference type="SMART" id="SM00857">
    <property type="entry name" value="Resolvase"/>
    <property type="match status" value="1"/>
</dbReference>
<dbReference type="Gene3D" id="3.40.50.1390">
    <property type="entry name" value="Resolvase, N-terminal catalytic domain"/>
    <property type="match status" value="1"/>
</dbReference>
<dbReference type="SUPFAM" id="SSF53041">
    <property type="entry name" value="Resolvase-like"/>
    <property type="match status" value="1"/>
</dbReference>
<dbReference type="InterPro" id="IPR011109">
    <property type="entry name" value="DNA_bind_recombinase_dom"/>
</dbReference>
<evidence type="ECO:0000256" key="2">
    <source>
        <dbReference type="ARBA" id="ARBA00023125"/>
    </source>
</evidence>
<feature type="active site" description="O-(5'-phospho-DNA)-serine intermediate" evidence="4 5">
    <location>
        <position position="10"/>
    </location>
</feature>
<name>A0A5R8PFI1_9NOCA</name>
<gene>
    <name evidence="7" type="ORF">FEK35_11725</name>
</gene>
<dbReference type="GO" id="GO:0003677">
    <property type="term" value="F:DNA binding"/>
    <property type="evidence" value="ECO:0007669"/>
    <property type="project" value="UniProtKB-KW"/>
</dbReference>
<comment type="caution">
    <text evidence="7">The sequence shown here is derived from an EMBL/GenBank/DDBJ whole genome shotgun (WGS) entry which is preliminary data.</text>
</comment>
<reference evidence="7 8" key="1">
    <citation type="submission" date="2019-05" db="EMBL/GenBank/DDBJ databases">
        <title>Genomes sequences of two Nocardia cyriacigeorgica environmental isolates, type strains Nocardia asteroides ATCC 19247 and Nocardia cyriacigeorgica DSM 44484.</title>
        <authorList>
            <person name="Vautrin F."/>
            <person name="Bergeron E."/>
            <person name="Dubost A."/>
            <person name="Abrouk D."/>
            <person name="Rodriguez Nava V."/>
            <person name="Pujic P."/>
        </authorList>
    </citation>
    <scope>NUCLEOTIDE SEQUENCE [LARGE SCALE GENOMIC DNA]</scope>
    <source>
        <strain evidence="7 8">EML 1456</strain>
    </source>
</reference>
<keyword evidence="3" id="KW-0233">DNA recombination</keyword>